<keyword evidence="5" id="KW-0598">Phosphotransferase system</keyword>
<comment type="function">
    <text evidence="1">General (non sugar-specific) component of the phosphoenolpyruvate-dependent sugar phosphotransferase system (sugar PTS). This major carbohydrate active-transport system catalyzes the phosphorylation of incoming sugar substrates concomitantly with their translocation across the cell membrane. The phosphoryl group from phosphoenolpyruvate (PEP) is transferred to the phosphoryl carrier protein HPr by enzyme I. Phospho-HPr then transfers it to the PTS EIIA domain.</text>
</comment>
<dbReference type="AlphaFoldDB" id="A0A150FS59"/>
<organism evidence="7 9">
    <name type="scientific">Alkalithermobacter thermoalcaliphilus JW-YL-7 = DSM 7308</name>
    <dbReference type="NCBI Taxonomy" id="1121328"/>
    <lineage>
        <taxon>Bacteria</taxon>
        <taxon>Bacillati</taxon>
        <taxon>Bacillota</taxon>
        <taxon>Clostridia</taxon>
        <taxon>Peptostreptococcales</taxon>
        <taxon>Tepidibacteraceae</taxon>
        <taxon>Alkalithermobacter</taxon>
    </lineage>
</organism>
<dbReference type="CDD" id="cd00367">
    <property type="entry name" value="PTS-HPr_like"/>
    <property type="match status" value="1"/>
</dbReference>
<dbReference type="GO" id="GO:0005737">
    <property type="term" value="C:cytoplasm"/>
    <property type="evidence" value="ECO:0007669"/>
    <property type="project" value="UniProtKB-SubCell"/>
</dbReference>
<evidence type="ECO:0000313" key="8">
    <source>
        <dbReference type="EMBL" id="SHL15484.1"/>
    </source>
</evidence>
<protein>
    <recommendedName>
        <fullName evidence="3">Phosphocarrier protein HPr</fullName>
    </recommendedName>
</protein>
<dbReference type="RefSeq" id="WP_066071349.1">
    <property type="nucleotide sequence ID" value="NZ_FRBG01000013.1"/>
</dbReference>
<dbReference type="EMBL" id="LSFY01000001">
    <property type="protein sequence ID" value="KXZ40457.1"/>
    <property type="molecule type" value="Genomic_DNA"/>
</dbReference>
<evidence type="ECO:0000313" key="7">
    <source>
        <dbReference type="EMBL" id="KXZ40457.1"/>
    </source>
</evidence>
<sequence length="88" mass="9739">MIKKEFEILSSIGLHARPAALFVQTANKFESEITVIKDQSEINGKSIMGIMALAVSKGEKITIIVDGKDEKQAMDALEELLTKRFAQM</sequence>
<dbReference type="Gene3D" id="3.30.1340.10">
    <property type="entry name" value="HPr-like"/>
    <property type="match status" value="1"/>
</dbReference>
<dbReference type="Proteomes" id="UP000323392">
    <property type="component" value="Unassembled WGS sequence"/>
</dbReference>
<keyword evidence="10" id="KW-1185">Reference proteome</keyword>
<evidence type="ECO:0000256" key="1">
    <source>
        <dbReference type="ARBA" id="ARBA00003681"/>
    </source>
</evidence>
<dbReference type="STRING" id="1121328.JWYL7_1532"/>
<dbReference type="PATRIC" id="fig|1121328.3.peg.1543"/>
<evidence type="ECO:0000256" key="5">
    <source>
        <dbReference type="ARBA" id="ARBA00022683"/>
    </source>
</evidence>
<dbReference type="PROSITE" id="PS00369">
    <property type="entry name" value="PTS_HPR_HIS"/>
    <property type="match status" value="1"/>
</dbReference>
<comment type="caution">
    <text evidence="7">The sequence shown here is derived from an EMBL/GenBank/DDBJ whole genome shotgun (WGS) entry which is preliminary data.</text>
</comment>
<dbReference type="InterPro" id="IPR000032">
    <property type="entry name" value="HPr-like"/>
</dbReference>
<dbReference type="GO" id="GO:0009401">
    <property type="term" value="P:phosphoenolpyruvate-dependent sugar phosphotransferase system"/>
    <property type="evidence" value="ECO:0007669"/>
    <property type="project" value="UniProtKB-KW"/>
</dbReference>
<keyword evidence="7" id="KW-0808">Transferase</keyword>
<gene>
    <name evidence="7" type="ORF">JWYL7_1532</name>
    <name evidence="8" type="ORF">SAMN05661008_01557</name>
</gene>
<evidence type="ECO:0000256" key="2">
    <source>
        <dbReference type="ARBA" id="ARBA00004496"/>
    </source>
</evidence>
<dbReference type="EMBL" id="FRBG01000013">
    <property type="protein sequence ID" value="SHL15484.1"/>
    <property type="molecule type" value="Genomic_DNA"/>
</dbReference>
<comment type="subcellular location">
    <subcellularLocation>
        <location evidence="2">Cytoplasm</location>
    </subcellularLocation>
</comment>
<dbReference type="PRINTS" id="PR00107">
    <property type="entry name" value="PHOSPHOCPHPR"/>
</dbReference>
<dbReference type="NCBIfam" id="TIGR01003">
    <property type="entry name" value="PTS_HPr_family"/>
    <property type="match status" value="1"/>
</dbReference>
<feature type="domain" description="HPr" evidence="6">
    <location>
        <begin position="1"/>
        <end position="88"/>
    </location>
</feature>
<evidence type="ECO:0000259" key="6">
    <source>
        <dbReference type="PROSITE" id="PS51350"/>
    </source>
</evidence>
<reference evidence="7 9" key="1">
    <citation type="submission" date="2016-02" db="EMBL/GenBank/DDBJ databases">
        <title>Draft genome sequence for Clostridium paradoxum JW-YL-7.</title>
        <authorList>
            <person name="Utturkar S.M."/>
            <person name="Lancaster A."/>
            <person name="Poole F.L."/>
            <person name="Adams M.W."/>
            <person name="Brown S.D."/>
        </authorList>
    </citation>
    <scope>NUCLEOTIDE SEQUENCE [LARGE SCALE GENOMIC DNA]</scope>
    <source>
        <strain evidence="7 9">JW-YL-7</strain>
    </source>
</reference>
<dbReference type="OrthoDB" id="9809047at2"/>
<dbReference type="PANTHER" id="PTHR33705">
    <property type="entry name" value="PHOSPHOCARRIER PROTEIN HPR"/>
    <property type="match status" value="1"/>
</dbReference>
<evidence type="ECO:0000256" key="4">
    <source>
        <dbReference type="ARBA" id="ARBA00022490"/>
    </source>
</evidence>
<dbReference type="SUPFAM" id="SSF55594">
    <property type="entry name" value="HPr-like"/>
    <property type="match status" value="1"/>
</dbReference>
<evidence type="ECO:0000256" key="3">
    <source>
        <dbReference type="ARBA" id="ARBA00020422"/>
    </source>
</evidence>
<dbReference type="PANTHER" id="PTHR33705:SF2">
    <property type="entry name" value="PHOSPHOCARRIER PROTEIN NPR"/>
    <property type="match status" value="1"/>
</dbReference>
<keyword evidence="4" id="KW-0963">Cytoplasm</keyword>
<accession>A0A150FS59</accession>
<evidence type="ECO:0000313" key="9">
    <source>
        <dbReference type="Proteomes" id="UP000092605"/>
    </source>
</evidence>
<dbReference type="Pfam" id="PF00381">
    <property type="entry name" value="PTS-HPr"/>
    <property type="match status" value="1"/>
</dbReference>
<evidence type="ECO:0000313" key="10">
    <source>
        <dbReference type="Proteomes" id="UP000323392"/>
    </source>
</evidence>
<dbReference type="GO" id="GO:0016740">
    <property type="term" value="F:transferase activity"/>
    <property type="evidence" value="ECO:0007669"/>
    <property type="project" value="UniProtKB-KW"/>
</dbReference>
<proteinExistence type="predicted"/>
<name>A0A150FS59_CLOPD</name>
<dbReference type="PROSITE" id="PS51350">
    <property type="entry name" value="PTS_HPR_DOM"/>
    <property type="match status" value="1"/>
</dbReference>
<dbReference type="InterPro" id="IPR050399">
    <property type="entry name" value="HPr"/>
</dbReference>
<dbReference type="InterPro" id="IPR035895">
    <property type="entry name" value="HPr-like_sf"/>
</dbReference>
<reference evidence="8 10" key="2">
    <citation type="submission" date="2016-11" db="EMBL/GenBank/DDBJ databases">
        <authorList>
            <person name="Varghese N."/>
            <person name="Submissions S."/>
        </authorList>
    </citation>
    <scope>NUCLEOTIDE SEQUENCE [LARGE SCALE GENOMIC DNA]</scope>
    <source>
        <strain evidence="8 10">DSM 7308</strain>
    </source>
</reference>
<dbReference type="InterPro" id="IPR001020">
    <property type="entry name" value="PTS_HPr_His_P_site"/>
</dbReference>
<dbReference type="Proteomes" id="UP000092605">
    <property type="component" value="Unassembled WGS sequence"/>
</dbReference>